<keyword evidence="3" id="KW-1185">Reference proteome</keyword>
<proteinExistence type="predicted"/>
<evidence type="ECO:0000313" key="2">
    <source>
        <dbReference type="EMBL" id="RIV36807.1"/>
    </source>
</evidence>
<evidence type="ECO:0000256" key="1">
    <source>
        <dbReference type="SAM" id="MobiDB-lite"/>
    </source>
</evidence>
<organism evidence="2 3">
    <name type="scientific">Micromonospora radicis</name>
    <dbReference type="NCBI Taxonomy" id="1894971"/>
    <lineage>
        <taxon>Bacteria</taxon>
        <taxon>Bacillati</taxon>
        <taxon>Actinomycetota</taxon>
        <taxon>Actinomycetes</taxon>
        <taxon>Micromonosporales</taxon>
        <taxon>Micromonosporaceae</taxon>
        <taxon>Micromonospora</taxon>
    </lineage>
</organism>
<dbReference type="RefSeq" id="WP_119578372.1">
    <property type="nucleotide sequence ID" value="NZ_QXEC01000018.1"/>
</dbReference>
<dbReference type="Proteomes" id="UP000283832">
    <property type="component" value="Unassembled WGS sequence"/>
</dbReference>
<accession>A0A418MS32</accession>
<protein>
    <recommendedName>
        <fullName evidence="4">Rho termination factor N-terminal domain-containing protein</fullName>
    </recommendedName>
</protein>
<evidence type="ECO:0008006" key="4">
    <source>
        <dbReference type="Google" id="ProtNLM"/>
    </source>
</evidence>
<dbReference type="AlphaFoldDB" id="A0A418MS32"/>
<dbReference type="EMBL" id="QXEC01000018">
    <property type="protein sequence ID" value="RIV36807.1"/>
    <property type="molecule type" value="Genomic_DNA"/>
</dbReference>
<comment type="caution">
    <text evidence="2">The sequence shown here is derived from an EMBL/GenBank/DDBJ whole genome shotgun (WGS) entry which is preliminary data.</text>
</comment>
<reference evidence="2 3" key="1">
    <citation type="submission" date="2018-08" db="EMBL/GenBank/DDBJ databases">
        <title>Jishengella sp. nov., isolated from a root of Azadirachta indica A. Juss. var. siamensis Valenton.</title>
        <authorList>
            <person name="Kuncharoen N."/>
            <person name="Tanasupawat S."/>
            <person name="Kudo T."/>
            <person name="Ohkuma M."/>
        </authorList>
    </citation>
    <scope>NUCLEOTIDE SEQUENCE [LARGE SCALE GENOMIC DNA]</scope>
    <source>
        <strain evidence="2 3">AZ1-13</strain>
    </source>
</reference>
<gene>
    <name evidence="2" type="ORF">D2L64_18930</name>
</gene>
<evidence type="ECO:0000313" key="3">
    <source>
        <dbReference type="Proteomes" id="UP000283832"/>
    </source>
</evidence>
<sequence length="96" mass="10072">MTGPDHGSTPAARAAAKPTAAGAGTDPARDAARLAALPSRADGTAYLSGWSLRQLRALAANLRLRGVGGLRKAELVERIVDHTIGYRLDSTALRRR</sequence>
<feature type="region of interest" description="Disordered" evidence="1">
    <location>
        <begin position="1"/>
        <end position="27"/>
    </location>
</feature>
<feature type="compositionally biased region" description="Low complexity" evidence="1">
    <location>
        <begin position="9"/>
        <end position="26"/>
    </location>
</feature>
<name>A0A418MS32_9ACTN</name>